<name>M1NF25_DESSD</name>
<dbReference type="AlphaFoldDB" id="M1NF25"/>
<dbReference type="STRING" id="1167006.UWK_01731"/>
<sequence>MISARGNRTKIAVFNDEIYDSSLEHDLITEGFFAVAIKDPKLSDINGHPDFILAPEWIRWLMPTPETSEMWITNLGSSHDRYKLRKKLKTSHAQSGDVRVDIAPLSVDDYKIWYESLYLPEIGEKAGAILFWPAPESLSKKVRVRPSGEVANYFRIFMYHKDGSFIGGSLWFISHPQSILIIAATAFKQKARAKYELSIRGMDESLTFAISHGLKWMSYGTDPNLYGVDFSLGLQMFKASIGMKPVFPRYGSFQLIKVIDKTLSRIDSANSEKPSVLIFAIGGNNVSDRILNYQHLPPLTPKRNFDLLWNRDFGLTPVRFVVHPQTPAVKVPNGMILQDIIL</sequence>
<keyword evidence="2" id="KW-1185">Reference proteome</keyword>
<protein>
    <submittedName>
        <fullName evidence="1">Uncharacterized protein</fullName>
    </submittedName>
</protein>
<accession>M1NF25</accession>
<dbReference type="OrthoDB" id="3507946at2"/>
<evidence type="ECO:0000313" key="2">
    <source>
        <dbReference type="Proteomes" id="UP000011721"/>
    </source>
</evidence>
<reference evidence="2" key="1">
    <citation type="journal article" date="2013" name="Stand. Genomic Sci.">
        <title>Complete genome sequence of Desulfocapsa sulfexigens, a marine deltaproteobacterium specialized in disproportionating inorganic sulfur compounds.</title>
        <authorList>
            <person name="Finster K.W."/>
            <person name="Kjeldsen K.U."/>
            <person name="Kube M."/>
            <person name="Reinhardt R."/>
            <person name="Mussmann M."/>
            <person name="Amann R."/>
            <person name="Schreiber L."/>
        </authorList>
    </citation>
    <scope>NUCLEOTIDE SEQUENCE [LARGE SCALE GENOMIC DNA]</scope>
    <source>
        <strain evidence="2">DSM 10523 / SB164P1</strain>
    </source>
</reference>
<dbReference type="RefSeq" id="WP_015403980.1">
    <property type="nucleotide sequence ID" value="NC_020304.1"/>
</dbReference>
<gene>
    <name evidence="1" type="ordered locus">UWK_01731</name>
</gene>
<proteinExistence type="predicted"/>
<dbReference type="KEGG" id="dsf:UWK_01731"/>
<dbReference type="EMBL" id="CP003985">
    <property type="protein sequence ID" value="AGF78289.1"/>
    <property type="molecule type" value="Genomic_DNA"/>
</dbReference>
<dbReference type="HOGENOM" id="CLU_810698_0_0_7"/>
<organism evidence="1 2">
    <name type="scientific">Desulfocapsa sulfexigens (strain DSM 10523 / SB164P1)</name>
    <dbReference type="NCBI Taxonomy" id="1167006"/>
    <lineage>
        <taxon>Bacteria</taxon>
        <taxon>Pseudomonadati</taxon>
        <taxon>Thermodesulfobacteriota</taxon>
        <taxon>Desulfobulbia</taxon>
        <taxon>Desulfobulbales</taxon>
        <taxon>Desulfocapsaceae</taxon>
        <taxon>Desulfocapsa</taxon>
    </lineage>
</organism>
<evidence type="ECO:0000313" key="1">
    <source>
        <dbReference type="EMBL" id="AGF78289.1"/>
    </source>
</evidence>
<dbReference type="Proteomes" id="UP000011721">
    <property type="component" value="Chromosome"/>
</dbReference>